<reference evidence="2" key="1">
    <citation type="submission" date="2018-05" db="EMBL/GenBank/DDBJ databases">
        <authorList>
            <person name="Lanie J.A."/>
            <person name="Ng W.-L."/>
            <person name="Kazmierczak K.M."/>
            <person name="Andrzejewski T.M."/>
            <person name="Davidsen T.M."/>
            <person name="Wayne K.J."/>
            <person name="Tettelin H."/>
            <person name="Glass J.I."/>
            <person name="Rusch D."/>
            <person name="Podicherti R."/>
            <person name="Tsui H.-C.T."/>
            <person name="Winkler M.E."/>
        </authorList>
    </citation>
    <scope>NUCLEOTIDE SEQUENCE</scope>
</reference>
<accession>A0A382WBW7</accession>
<feature type="compositionally biased region" description="Low complexity" evidence="1">
    <location>
        <begin position="33"/>
        <end position="43"/>
    </location>
</feature>
<protein>
    <submittedName>
        <fullName evidence="2">Uncharacterized protein</fullName>
    </submittedName>
</protein>
<dbReference type="EMBL" id="UINC01158686">
    <property type="protein sequence ID" value="SVD56356.1"/>
    <property type="molecule type" value="Genomic_DNA"/>
</dbReference>
<feature type="region of interest" description="Disordered" evidence="1">
    <location>
        <begin position="29"/>
        <end position="51"/>
    </location>
</feature>
<evidence type="ECO:0000313" key="2">
    <source>
        <dbReference type="EMBL" id="SVD56356.1"/>
    </source>
</evidence>
<evidence type="ECO:0000256" key="1">
    <source>
        <dbReference type="SAM" id="MobiDB-lite"/>
    </source>
</evidence>
<organism evidence="2">
    <name type="scientific">marine metagenome</name>
    <dbReference type="NCBI Taxonomy" id="408172"/>
    <lineage>
        <taxon>unclassified sequences</taxon>
        <taxon>metagenomes</taxon>
        <taxon>ecological metagenomes</taxon>
    </lineage>
</organism>
<name>A0A382WBW7_9ZZZZ</name>
<sequence>MNKTLLLIICDFLLLNLIHFTAWDKLEEDTSKTPATGGPVTAGTGMGDPSR</sequence>
<proteinExistence type="predicted"/>
<gene>
    <name evidence="2" type="ORF">METZ01_LOCUS409210</name>
</gene>
<dbReference type="AlphaFoldDB" id="A0A382WBW7"/>
<feature type="non-terminal residue" evidence="2">
    <location>
        <position position="51"/>
    </location>
</feature>